<dbReference type="GO" id="GO:0000156">
    <property type="term" value="F:phosphorelay response regulator activity"/>
    <property type="evidence" value="ECO:0007669"/>
    <property type="project" value="TreeGrafter"/>
</dbReference>
<keyword evidence="2 5" id="KW-0238">DNA-binding</keyword>
<gene>
    <name evidence="8" type="ORF">C6P64_15505</name>
</gene>
<dbReference type="PANTHER" id="PTHR48111">
    <property type="entry name" value="REGULATOR OF RPOS"/>
    <property type="match status" value="1"/>
</dbReference>
<proteinExistence type="predicted"/>
<dbReference type="Gene3D" id="1.10.10.10">
    <property type="entry name" value="Winged helix-like DNA-binding domain superfamily/Winged helix DNA-binding domain"/>
    <property type="match status" value="1"/>
</dbReference>
<dbReference type="SMART" id="SM00448">
    <property type="entry name" value="REC"/>
    <property type="match status" value="1"/>
</dbReference>
<keyword evidence="1" id="KW-0805">Transcription regulation</keyword>
<reference evidence="8 9" key="1">
    <citation type="submission" date="2018-03" db="EMBL/GenBank/DDBJ databases">
        <title>Comparative genomics illustrates the genes involved in a hyperalkaliphilic mechanisms of Serpentinomonas isolated from highly-alkaline calcium-rich serpentinized springs.</title>
        <authorList>
            <person name="Suzuki S."/>
            <person name="Ishii S."/>
            <person name="Walworth N."/>
            <person name="Bird L."/>
            <person name="Kuenen J.G."/>
            <person name="Nealson K.H."/>
        </authorList>
    </citation>
    <scope>NUCLEOTIDE SEQUENCE [LARGE SCALE GENOMIC DNA]</scope>
    <source>
        <strain evidence="8 9">P1</strain>
    </source>
</reference>
<name>A0A2S9K1D2_9BURK</name>
<dbReference type="SMART" id="SM00862">
    <property type="entry name" value="Trans_reg_C"/>
    <property type="match status" value="1"/>
</dbReference>
<dbReference type="PANTHER" id="PTHR48111:SF67">
    <property type="entry name" value="TRANSCRIPTIONAL REGULATORY PROTEIN TCTD"/>
    <property type="match status" value="1"/>
</dbReference>
<sequence>MRLLLAEDDDMLGSSMQKALKLAGFQVDWVKDGAAVLKTVADSHDALLLDLGLPGLDGLQVLEALRQRGQHLPVLIVSARQTVEDRIGGLNRGADDYITKPFDLNELVARLHALIRRNQGRSQPVLHCGTLQLDPIRREAWLAGQGLELSQREFDLLEHLMERPGTVLSREQLEARLYGWQEEVASNAIEVHLHHLRRKLGSDWIKNVRGVGYKLVDASAARPAP</sequence>
<evidence type="ECO:0000256" key="4">
    <source>
        <dbReference type="PROSITE-ProRule" id="PRU00169"/>
    </source>
</evidence>
<dbReference type="PROSITE" id="PS50110">
    <property type="entry name" value="RESPONSE_REGULATORY"/>
    <property type="match status" value="1"/>
</dbReference>
<dbReference type="OrthoDB" id="9802426at2"/>
<dbReference type="CDD" id="cd00383">
    <property type="entry name" value="trans_reg_C"/>
    <property type="match status" value="1"/>
</dbReference>
<keyword evidence="4" id="KW-0597">Phosphoprotein</keyword>
<dbReference type="Gene3D" id="3.40.50.2300">
    <property type="match status" value="1"/>
</dbReference>
<keyword evidence="9" id="KW-1185">Reference proteome</keyword>
<keyword evidence="3" id="KW-0804">Transcription</keyword>
<dbReference type="Gene3D" id="6.10.250.690">
    <property type="match status" value="1"/>
</dbReference>
<dbReference type="EMBL" id="PVLQ01000082">
    <property type="protein sequence ID" value="PRD64229.1"/>
    <property type="molecule type" value="Genomic_DNA"/>
</dbReference>
<dbReference type="SUPFAM" id="SSF52172">
    <property type="entry name" value="CheY-like"/>
    <property type="match status" value="1"/>
</dbReference>
<dbReference type="InterPro" id="IPR001789">
    <property type="entry name" value="Sig_transdc_resp-reg_receiver"/>
</dbReference>
<dbReference type="Pfam" id="PF00072">
    <property type="entry name" value="Response_reg"/>
    <property type="match status" value="1"/>
</dbReference>
<dbReference type="PROSITE" id="PS51755">
    <property type="entry name" value="OMPR_PHOB"/>
    <property type="match status" value="1"/>
</dbReference>
<feature type="DNA-binding region" description="OmpR/PhoB-type" evidence="5">
    <location>
        <begin position="123"/>
        <end position="217"/>
    </location>
</feature>
<dbReference type="GO" id="GO:0032993">
    <property type="term" value="C:protein-DNA complex"/>
    <property type="evidence" value="ECO:0007669"/>
    <property type="project" value="TreeGrafter"/>
</dbReference>
<evidence type="ECO:0000313" key="8">
    <source>
        <dbReference type="EMBL" id="PRD64229.1"/>
    </source>
</evidence>
<evidence type="ECO:0000256" key="3">
    <source>
        <dbReference type="ARBA" id="ARBA00023163"/>
    </source>
</evidence>
<evidence type="ECO:0000259" key="6">
    <source>
        <dbReference type="PROSITE" id="PS50110"/>
    </source>
</evidence>
<protein>
    <submittedName>
        <fullName evidence="8">DNA-binding response regulator</fullName>
    </submittedName>
</protein>
<evidence type="ECO:0000256" key="2">
    <source>
        <dbReference type="ARBA" id="ARBA00023125"/>
    </source>
</evidence>
<dbReference type="Pfam" id="PF00486">
    <property type="entry name" value="Trans_reg_C"/>
    <property type="match status" value="1"/>
</dbReference>
<dbReference type="GO" id="GO:0005829">
    <property type="term" value="C:cytosol"/>
    <property type="evidence" value="ECO:0007669"/>
    <property type="project" value="TreeGrafter"/>
</dbReference>
<dbReference type="GO" id="GO:0000976">
    <property type="term" value="F:transcription cis-regulatory region binding"/>
    <property type="evidence" value="ECO:0007669"/>
    <property type="project" value="TreeGrafter"/>
</dbReference>
<dbReference type="GO" id="GO:0006355">
    <property type="term" value="P:regulation of DNA-templated transcription"/>
    <property type="evidence" value="ECO:0007669"/>
    <property type="project" value="InterPro"/>
</dbReference>
<feature type="domain" description="OmpR/PhoB-type" evidence="7">
    <location>
        <begin position="123"/>
        <end position="217"/>
    </location>
</feature>
<comment type="caution">
    <text evidence="8">The sequence shown here is derived from an EMBL/GenBank/DDBJ whole genome shotgun (WGS) entry which is preliminary data.</text>
</comment>
<evidence type="ECO:0000256" key="1">
    <source>
        <dbReference type="ARBA" id="ARBA00023015"/>
    </source>
</evidence>
<feature type="modified residue" description="4-aspartylphosphate" evidence="4">
    <location>
        <position position="50"/>
    </location>
</feature>
<accession>A0A2S9K1D2</accession>
<evidence type="ECO:0000256" key="5">
    <source>
        <dbReference type="PROSITE-ProRule" id="PRU01091"/>
    </source>
</evidence>
<organism evidence="8 9">
    <name type="scientific">Malikia granosa</name>
    <dbReference type="NCBI Taxonomy" id="263067"/>
    <lineage>
        <taxon>Bacteria</taxon>
        <taxon>Pseudomonadati</taxon>
        <taxon>Pseudomonadota</taxon>
        <taxon>Betaproteobacteria</taxon>
        <taxon>Burkholderiales</taxon>
        <taxon>Comamonadaceae</taxon>
        <taxon>Malikia</taxon>
    </lineage>
</organism>
<dbReference type="InterPro" id="IPR001867">
    <property type="entry name" value="OmpR/PhoB-type_DNA-bd"/>
</dbReference>
<feature type="domain" description="Response regulatory" evidence="6">
    <location>
        <begin position="2"/>
        <end position="115"/>
    </location>
</feature>
<evidence type="ECO:0000313" key="9">
    <source>
        <dbReference type="Proteomes" id="UP000238589"/>
    </source>
</evidence>
<dbReference type="InterPro" id="IPR036388">
    <property type="entry name" value="WH-like_DNA-bd_sf"/>
</dbReference>
<dbReference type="InterPro" id="IPR011006">
    <property type="entry name" value="CheY-like_superfamily"/>
</dbReference>
<dbReference type="InterPro" id="IPR039420">
    <property type="entry name" value="WalR-like"/>
</dbReference>
<dbReference type="Proteomes" id="UP000238589">
    <property type="component" value="Unassembled WGS sequence"/>
</dbReference>
<evidence type="ECO:0000259" key="7">
    <source>
        <dbReference type="PROSITE" id="PS51755"/>
    </source>
</evidence>
<dbReference type="RefSeq" id="WP_105749453.1">
    <property type="nucleotide sequence ID" value="NZ_PVLQ01000082.1"/>
</dbReference>
<dbReference type="AlphaFoldDB" id="A0A2S9K1D2"/>